<keyword evidence="1" id="KW-0646">Protease inhibitor</keyword>
<proteinExistence type="predicted"/>
<keyword evidence="2" id="KW-1185">Reference proteome</keyword>
<dbReference type="GO" id="GO:0030414">
    <property type="term" value="F:peptidase inhibitor activity"/>
    <property type="evidence" value="ECO:0007669"/>
    <property type="project" value="UniProtKB-KW"/>
</dbReference>
<evidence type="ECO:0000313" key="1">
    <source>
        <dbReference type="EMBL" id="MCK8490230.1"/>
    </source>
</evidence>
<evidence type="ECO:0000313" key="2">
    <source>
        <dbReference type="Proteomes" id="UP001202180"/>
    </source>
</evidence>
<sequence>MTTTRTQQIRPQLLLAGLLAITTACSSTKNEGSKQRIRLSVGEIKEISLPSRGDGSTQLIGTSDNQEVVEVSRPELAPAVDTLKRDKSGPTVFQLKGITVGSANVMFSEKQPSETGSGQVKKTYVVQVVAK</sequence>
<dbReference type="Proteomes" id="UP001202180">
    <property type="component" value="Unassembled WGS sequence"/>
</dbReference>
<protein>
    <submittedName>
        <fullName evidence="1">Protease inhibitor I42 family protein</fullName>
    </submittedName>
</protein>
<name>A0ABT0HDJ4_9BACT</name>
<comment type="caution">
    <text evidence="1">The sequence shown here is derived from an EMBL/GenBank/DDBJ whole genome shotgun (WGS) entry which is preliminary data.</text>
</comment>
<accession>A0ABT0HDJ4</accession>
<organism evidence="1 2">
    <name type="scientific">Spirosoma liriopis</name>
    <dbReference type="NCBI Taxonomy" id="2937440"/>
    <lineage>
        <taxon>Bacteria</taxon>
        <taxon>Pseudomonadati</taxon>
        <taxon>Bacteroidota</taxon>
        <taxon>Cytophagia</taxon>
        <taxon>Cytophagales</taxon>
        <taxon>Cytophagaceae</taxon>
        <taxon>Spirosoma</taxon>
    </lineage>
</organism>
<reference evidence="1 2" key="1">
    <citation type="submission" date="2022-04" db="EMBL/GenBank/DDBJ databases">
        <title>Spirosoma sp. strain RP8 genome sequencing and assembly.</title>
        <authorList>
            <person name="Jung Y."/>
        </authorList>
    </citation>
    <scope>NUCLEOTIDE SEQUENCE [LARGE SCALE GENOMIC DNA]</scope>
    <source>
        <strain evidence="1 2">RP8</strain>
    </source>
</reference>
<dbReference type="RefSeq" id="WP_248475110.1">
    <property type="nucleotide sequence ID" value="NZ_JALPRF010000001.1"/>
</dbReference>
<dbReference type="EMBL" id="JALPRF010000001">
    <property type="protein sequence ID" value="MCK8490230.1"/>
    <property type="molecule type" value="Genomic_DNA"/>
</dbReference>
<dbReference type="PROSITE" id="PS51257">
    <property type="entry name" value="PROKAR_LIPOPROTEIN"/>
    <property type="match status" value="1"/>
</dbReference>
<gene>
    <name evidence="1" type="ORF">M0L20_00120</name>
</gene>